<name>A0A1Y2CCA9_9FUNG</name>
<dbReference type="Proteomes" id="UP000193642">
    <property type="component" value="Unassembled WGS sequence"/>
</dbReference>
<comment type="caution">
    <text evidence="1">The sequence shown here is derived from an EMBL/GenBank/DDBJ whole genome shotgun (WGS) entry which is preliminary data.</text>
</comment>
<dbReference type="Gene3D" id="3.30.230.10">
    <property type="match status" value="1"/>
</dbReference>
<evidence type="ECO:0000313" key="1">
    <source>
        <dbReference type="EMBL" id="ORY44669.1"/>
    </source>
</evidence>
<evidence type="ECO:0000313" key="2">
    <source>
        <dbReference type="Proteomes" id="UP000193642"/>
    </source>
</evidence>
<protein>
    <recommendedName>
        <fullName evidence="3">Lon proteolytic domain-containing protein</fullName>
    </recommendedName>
</protein>
<proteinExistence type="predicted"/>
<accession>A0A1Y2CCA9</accession>
<dbReference type="EMBL" id="MCGO01000021">
    <property type="protein sequence ID" value="ORY44669.1"/>
    <property type="molecule type" value="Genomic_DNA"/>
</dbReference>
<gene>
    <name evidence="1" type="ORF">BCR33DRAFT_206386</name>
</gene>
<dbReference type="InterPro" id="IPR014721">
    <property type="entry name" value="Ribsml_uS5_D2-typ_fold_subgr"/>
</dbReference>
<dbReference type="OrthoDB" id="2158193at2759"/>
<dbReference type="AlphaFoldDB" id="A0A1Y2CCA9"/>
<organism evidence="1 2">
    <name type="scientific">Rhizoclosmatium globosum</name>
    <dbReference type="NCBI Taxonomy" id="329046"/>
    <lineage>
        <taxon>Eukaryota</taxon>
        <taxon>Fungi</taxon>
        <taxon>Fungi incertae sedis</taxon>
        <taxon>Chytridiomycota</taxon>
        <taxon>Chytridiomycota incertae sedis</taxon>
        <taxon>Chytridiomycetes</taxon>
        <taxon>Chytridiales</taxon>
        <taxon>Chytriomycetaceae</taxon>
        <taxon>Rhizoclosmatium</taxon>
    </lineage>
</organism>
<reference evidence="1 2" key="1">
    <citation type="submission" date="2016-07" db="EMBL/GenBank/DDBJ databases">
        <title>Pervasive Adenine N6-methylation of Active Genes in Fungi.</title>
        <authorList>
            <consortium name="DOE Joint Genome Institute"/>
            <person name="Mondo S.J."/>
            <person name="Dannebaum R.O."/>
            <person name="Kuo R.C."/>
            <person name="Labutti K."/>
            <person name="Haridas S."/>
            <person name="Kuo A."/>
            <person name="Salamov A."/>
            <person name="Ahrendt S.R."/>
            <person name="Lipzen A."/>
            <person name="Sullivan W."/>
            <person name="Andreopoulos W.B."/>
            <person name="Clum A."/>
            <person name="Lindquist E."/>
            <person name="Daum C."/>
            <person name="Ramamoorthy G.K."/>
            <person name="Gryganskyi A."/>
            <person name="Culley D."/>
            <person name="Magnuson J.K."/>
            <person name="James T.Y."/>
            <person name="O'Malley M.A."/>
            <person name="Stajich J.E."/>
            <person name="Spatafora J.W."/>
            <person name="Visel A."/>
            <person name="Grigoriev I.V."/>
        </authorList>
    </citation>
    <scope>NUCLEOTIDE SEQUENCE [LARGE SCALE GENOMIC DNA]</scope>
    <source>
        <strain evidence="1 2">JEL800</strain>
    </source>
</reference>
<sequence length="313" mass="34408">MGIEIDLQSSLFVLSTKNPSALPFSFLRLNKITHIEIPPAQVSHMAEYGWSTIVSEVMEWMGLSDDDRVHWHRDALDWICFVHLQGKCDFESIEKAIKIVLDAACVKLLLGVQQVDLTVDNVKSLLIPDMTFSTLWNDTRVGSAVFIGDDGLLHSLQIMLTDGDGVLSNSKDTVDPIIGVEFAKNWLRAHSSRFSKPDTKVLVQSSGQSDNGCMATAAAVALVSGTMNVQVSEKTVIICGLKLSGRLASPSSSQEIVMQRVIQAIDFGAKQIILSREEISQRVWESVPSGLKKDATVVFLDSFESLVKHMFGN</sequence>
<evidence type="ECO:0008006" key="3">
    <source>
        <dbReference type="Google" id="ProtNLM"/>
    </source>
</evidence>
<keyword evidence="2" id="KW-1185">Reference proteome</keyword>